<protein>
    <submittedName>
        <fullName evidence="1">Uncharacterized protein</fullName>
    </submittedName>
</protein>
<organism evidence="1 2">
    <name type="scientific">Mythimna loreyi</name>
    <dbReference type="NCBI Taxonomy" id="667449"/>
    <lineage>
        <taxon>Eukaryota</taxon>
        <taxon>Metazoa</taxon>
        <taxon>Ecdysozoa</taxon>
        <taxon>Arthropoda</taxon>
        <taxon>Hexapoda</taxon>
        <taxon>Insecta</taxon>
        <taxon>Pterygota</taxon>
        <taxon>Neoptera</taxon>
        <taxon>Endopterygota</taxon>
        <taxon>Lepidoptera</taxon>
        <taxon>Glossata</taxon>
        <taxon>Ditrysia</taxon>
        <taxon>Noctuoidea</taxon>
        <taxon>Noctuidae</taxon>
        <taxon>Noctuinae</taxon>
        <taxon>Hadenini</taxon>
        <taxon>Mythimna</taxon>
    </lineage>
</organism>
<evidence type="ECO:0000313" key="1">
    <source>
        <dbReference type="EMBL" id="KAJ8719658.1"/>
    </source>
</evidence>
<keyword evidence="2" id="KW-1185">Reference proteome</keyword>
<accession>A0ACC2QKJ3</accession>
<proteinExistence type="predicted"/>
<sequence>MQFLIGFLLFGTLVYAEDVQQPSGYNPVNGYMKNIGIPEAERIRKAEEASLRIVGGVPAALGQYPFKAGILGSVVHGGLTVTSVCGGSLISASRVLTAAHCWNDGVHQAWRLTIVLGSVYLFSGGTRVETSAVAVHPSWSPTLLRNDIAVVYLPTPVSLSATIAPVALPSGSELFETFVRERAIAIGFGKTSDGGSISSNQFLSHASVSVITNSDCSWAFPLVLQSSNICTSGLGGVGFCGGDSGGPLIINRNNRQLLIGVASIGSTMGCESGFPNAYARVTSFMDFINQNI</sequence>
<comment type="caution">
    <text evidence="1">The sequence shown here is derived from an EMBL/GenBank/DDBJ whole genome shotgun (WGS) entry which is preliminary data.</text>
</comment>
<evidence type="ECO:0000313" key="2">
    <source>
        <dbReference type="Proteomes" id="UP001231649"/>
    </source>
</evidence>
<name>A0ACC2QKJ3_9NEOP</name>
<dbReference type="Proteomes" id="UP001231649">
    <property type="component" value="Chromosome 3"/>
</dbReference>
<reference evidence="1" key="1">
    <citation type="submission" date="2023-03" db="EMBL/GenBank/DDBJ databases">
        <title>Chromosome-level genomes of two armyworms, Mythimna separata and Mythimna loreyi, provide insights into the biosynthesis and reception of sex pheromones.</title>
        <authorList>
            <person name="Zhao H."/>
        </authorList>
    </citation>
    <scope>NUCLEOTIDE SEQUENCE</scope>
    <source>
        <strain evidence="1">BeijingLab</strain>
    </source>
</reference>
<dbReference type="EMBL" id="CM056779">
    <property type="protein sequence ID" value="KAJ8719658.1"/>
    <property type="molecule type" value="Genomic_DNA"/>
</dbReference>
<gene>
    <name evidence="1" type="ORF">PYW08_011833</name>
</gene>